<reference evidence="2 3" key="1">
    <citation type="submission" date="2020-12" db="EMBL/GenBank/DDBJ databases">
        <title>YIM B01967 draft genome.</title>
        <authorList>
            <person name="Yan X."/>
        </authorList>
    </citation>
    <scope>NUCLEOTIDE SEQUENCE [LARGE SCALE GENOMIC DNA]</scope>
    <source>
        <strain evidence="2 3">YIM B01967</strain>
    </source>
</reference>
<dbReference type="SUPFAM" id="SSF55729">
    <property type="entry name" value="Acyl-CoA N-acyltransferases (Nat)"/>
    <property type="match status" value="1"/>
</dbReference>
<dbReference type="InterPro" id="IPR000182">
    <property type="entry name" value="GNAT_dom"/>
</dbReference>
<dbReference type="PANTHER" id="PTHR43259">
    <property type="entry name" value="SPT10P"/>
    <property type="match status" value="1"/>
</dbReference>
<proteinExistence type="predicted"/>
<dbReference type="InterPro" id="IPR016181">
    <property type="entry name" value="Acyl_CoA_acyltransferase"/>
</dbReference>
<dbReference type="Gene3D" id="3.40.630.30">
    <property type="match status" value="1"/>
</dbReference>
<name>A0ABS1H4L8_9BACL</name>
<protein>
    <submittedName>
        <fullName evidence="2">GNAT family N-acetyltransferase</fullName>
    </submittedName>
</protein>
<comment type="caution">
    <text evidence="2">The sequence shown here is derived from an EMBL/GenBank/DDBJ whole genome shotgun (WGS) entry which is preliminary data.</text>
</comment>
<feature type="domain" description="N-acetyltransferase" evidence="1">
    <location>
        <begin position="2"/>
        <end position="152"/>
    </location>
</feature>
<dbReference type="EMBL" id="JAEOAH010000004">
    <property type="protein sequence ID" value="MBK3494241.1"/>
    <property type="molecule type" value="Genomic_DNA"/>
</dbReference>
<sequence length="152" mass="17915">MQSLKRMSEEDFILYIQDKEVRFAEVLAENVHEYSENPKIRAQKQLSNILPQGYHTINHEFYMIEKEKNIIGYVWLKIEEQKKSAFLYEIYIFDSQRSKGIGKTVMKEIEDYIAEKGICYFKLHVFGTNTGAIKLYDELGFEVAGLNMLKKI</sequence>
<dbReference type="InterPro" id="IPR052829">
    <property type="entry name" value="N-acetyltransferase_domain"/>
</dbReference>
<dbReference type="PANTHER" id="PTHR43259:SF1">
    <property type="entry name" value="N-ACETYLTRANSFERASE DOMAIN-CONTAINING PROTEIN"/>
    <property type="match status" value="1"/>
</dbReference>
<organism evidence="2 3">
    <name type="scientific">Viridibacillus soli</name>
    <dbReference type="NCBI Taxonomy" id="2798301"/>
    <lineage>
        <taxon>Bacteria</taxon>
        <taxon>Bacillati</taxon>
        <taxon>Bacillota</taxon>
        <taxon>Bacilli</taxon>
        <taxon>Bacillales</taxon>
        <taxon>Caryophanaceae</taxon>
        <taxon>Viridibacillus</taxon>
    </lineage>
</organism>
<evidence type="ECO:0000313" key="3">
    <source>
        <dbReference type="Proteomes" id="UP000618943"/>
    </source>
</evidence>
<dbReference type="CDD" id="cd04301">
    <property type="entry name" value="NAT_SF"/>
    <property type="match status" value="1"/>
</dbReference>
<gene>
    <name evidence="2" type="ORF">JFL43_05095</name>
</gene>
<dbReference type="PROSITE" id="PS51186">
    <property type="entry name" value="GNAT"/>
    <property type="match status" value="1"/>
</dbReference>
<dbReference type="Pfam" id="PF00583">
    <property type="entry name" value="Acetyltransf_1"/>
    <property type="match status" value="1"/>
</dbReference>
<dbReference type="Proteomes" id="UP000618943">
    <property type="component" value="Unassembled WGS sequence"/>
</dbReference>
<evidence type="ECO:0000259" key="1">
    <source>
        <dbReference type="PROSITE" id="PS51186"/>
    </source>
</evidence>
<keyword evidence="3" id="KW-1185">Reference proteome</keyword>
<accession>A0ABS1H4L8</accession>
<dbReference type="RefSeq" id="WP_200748202.1">
    <property type="nucleotide sequence ID" value="NZ_JAEOAH010000004.1"/>
</dbReference>
<evidence type="ECO:0000313" key="2">
    <source>
        <dbReference type="EMBL" id="MBK3494241.1"/>
    </source>
</evidence>